<dbReference type="RefSeq" id="WP_022637668.1">
    <property type="nucleotide sequence ID" value="NZ_ASJR01000029.1"/>
</dbReference>
<feature type="domain" description="NodB homology" evidence="1">
    <location>
        <begin position="69"/>
        <end position="174"/>
    </location>
</feature>
<dbReference type="OrthoDB" id="9812065at2"/>
<evidence type="ECO:0000259" key="1">
    <source>
        <dbReference type="Pfam" id="PF01522"/>
    </source>
</evidence>
<dbReference type="GO" id="GO:0016810">
    <property type="term" value="F:hydrolase activity, acting on carbon-nitrogen (but not peptide) bonds"/>
    <property type="evidence" value="ECO:0007669"/>
    <property type="project" value="InterPro"/>
</dbReference>
<dbReference type="Gene3D" id="3.20.20.370">
    <property type="entry name" value="Glycoside hydrolase/deacetylase"/>
    <property type="match status" value="1"/>
</dbReference>
<dbReference type="Pfam" id="PF01522">
    <property type="entry name" value="Polysacc_deac_1"/>
    <property type="match status" value="1"/>
</dbReference>
<dbReference type="SUPFAM" id="SSF88713">
    <property type="entry name" value="Glycoside hydrolase/deacetylase"/>
    <property type="match status" value="1"/>
</dbReference>
<dbReference type="Proteomes" id="UP000017148">
    <property type="component" value="Unassembled WGS sequence"/>
</dbReference>
<name>U7D2Z6_9BACT</name>
<dbReference type="InterPro" id="IPR011330">
    <property type="entry name" value="Glyco_hydro/deAcase_b/a-brl"/>
</dbReference>
<evidence type="ECO:0000313" key="2">
    <source>
        <dbReference type="EMBL" id="ERP30854.1"/>
    </source>
</evidence>
<dbReference type="PANTHER" id="PTHR45985">
    <property type="match status" value="1"/>
</dbReference>
<accession>U7D2Z6</accession>
<organism evidence="2 3">
    <name type="scientific">Chitinivibrio alkaliphilus ACht1</name>
    <dbReference type="NCBI Taxonomy" id="1313304"/>
    <lineage>
        <taxon>Bacteria</taxon>
        <taxon>Pseudomonadati</taxon>
        <taxon>Fibrobacterota</taxon>
        <taxon>Chitinivibrionia</taxon>
        <taxon>Chitinivibrionales</taxon>
        <taxon>Chitinivibrionaceae</taxon>
        <taxon>Chitinivibrio</taxon>
    </lineage>
</organism>
<dbReference type="STRING" id="1313304.CALK_2305"/>
<sequence length="477" mass="54018">MTCLIGVFVLIPALLFGGGLYRIDPPGGLSVEEVPLFVSFGWDDNAYADGVEWVLDYTRDMRNYDGSAVRGTFFITTNFATPGGELNNQTPEGVKNAWLQAYAEGNEIANHTEAHERFVSNKGVDYWLEAIGNANSFIVNEMGIPHDSIMGFRTPFLEYGDGTMEALEKLGFRYDCSVECGFDYYSIRPGEQTDTGWVDYAYSPGRARGGKLHWWPYTMDAGVPEGTNYRASRGVEGMWQIPVNVYQKPPVDFTDFNAIPDDLEVSTVTGFDFNIWNSIDTREEVLQLLKFVFHQRLQGNRSPLTINVHSDYYSIHNTGVNDPDSRDYFTVPLEERKAVLEEFTEYITTFQEVRVVPYATLVDWLENPVPLSDYRAPNRFGLAENGETNSVRDMETQQPRIPHITVSGTELHLRVEESAAYGVDIFTPQGQLVHTVHRGVLDRGLQRFCLNNLDMGRGHYIIRVQGEETVRTLLFVQ</sequence>
<comment type="caution">
    <text evidence="2">The sequence shown here is derived from an EMBL/GenBank/DDBJ whole genome shotgun (WGS) entry which is preliminary data.</text>
</comment>
<evidence type="ECO:0000313" key="3">
    <source>
        <dbReference type="Proteomes" id="UP000017148"/>
    </source>
</evidence>
<dbReference type="GO" id="GO:0005975">
    <property type="term" value="P:carbohydrate metabolic process"/>
    <property type="evidence" value="ECO:0007669"/>
    <property type="project" value="InterPro"/>
</dbReference>
<dbReference type="InterPro" id="IPR002509">
    <property type="entry name" value="NODB_dom"/>
</dbReference>
<dbReference type="EMBL" id="ASJR01000029">
    <property type="protein sequence ID" value="ERP30854.1"/>
    <property type="molecule type" value="Genomic_DNA"/>
</dbReference>
<dbReference type="eggNOG" id="COG0726">
    <property type="taxonomic scope" value="Bacteria"/>
</dbReference>
<dbReference type="AlphaFoldDB" id="U7D2Z6"/>
<dbReference type="PANTHER" id="PTHR45985:SF3">
    <property type="entry name" value="CHITIN DEACETYLASE-LIKE 4"/>
    <property type="match status" value="1"/>
</dbReference>
<dbReference type="InterPro" id="IPR052740">
    <property type="entry name" value="CE4"/>
</dbReference>
<reference evidence="2 3" key="1">
    <citation type="journal article" date="2013" name="Environ. Microbiol.">
        <title>Genome analysis of Chitinivibrio alkaliphilus gen. nov., sp. nov., a novel extremely haloalkaliphilic anaerobic chitinolytic bacterium from the candidate phylum Termite Group 3.</title>
        <authorList>
            <person name="Sorokin D.Y."/>
            <person name="Gumerov V.M."/>
            <person name="Rakitin A.L."/>
            <person name="Beletsky A.V."/>
            <person name="Damste J.S."/>
            <person name="Muyzer G."/>
            <person name="Mardanov A.V."/>
            <person name="Ravin N.V."/>
        </authorList>
    </citation>
    <scope>NUCLEOTIDE SEQUENCE [LARGE SCALE GENOMIC DNA]</scope>
    <source>
        <strain evidence="2 3">ACht1</strain>
    </source>
</reference>
<gene>
    <name evidence="2" type="ORF">CALK_2305</name>
</gene>
<keyword evidence="3" id="KW-1185">Reference proteome</keyword>
<proteinExistence type="predicted"/>
<protein>
    <submittedName>
        <fullName evidence="2">Polysaccharide deacetylase</fullName>
    </submittedName>
</protein>